<dbReference type="Gene3D" id="3.60.20.10">
    <property type="entry name" value="Glutamine Phosphoribosylpyrophosphate, subunit 1, domain 1"/>
    <property type="match status" value="1"/>
</dbReference>
<dbReference type="InterPro" id="IPR001962">
    <property type="entry name" value="Asn_synthase"/>
</dbReference>
<dbReference type="PANTHER" id="PTHR43284:SF1">
    <property type="entry name" value="ASPARAGINE SYNTHETASE"/>
    <property type="match status" value="1"/>
</dbReference>
<evidence type="ECO:0000256" key="5">
    <source>
        <dbReference type="ARBA" id="ARBA00022840"/>
    </source>
</evidence>
<dbReference type="Pfam" id="PF13537">
    <property type="entry name" value="GATase_7"/>
    <property type="match status" value="1"/>
</dbReference>
<gene>
    <name evidence="10" type="primary">asnB</name>
    <name evidence="10" type="ORF">ACFSC9_23275</name>
</gene>
<sequence>MCGIAGILKLNKEYLEDKYNGILKNMSQEIAYRGPDDEQFYKNGPMGMAFRRLSIIDVSGGQQPFENEDNTIALIANGEVYNHKELRNKLSGRHAFKTYSDCEVILHLYEEKGIKFLEDLNGMYAIALWDSNKKKLILARDRFGIKPLFYGVNKERLIFGSEIKSLMRYPDCPKAFDWNQALTDPWLSGYASSNINDPSSYFVGIEQLPAGCFMEIDADNGHLEIKRYWNLSNFNKFDLNDLSDKEIIAKYQSILSDSIHQCLQSEVDVGLFLSGGIDSAAIAAIASSSQQLNTFSVLSQSTLTNEDTKYAHLTSKYLNLPNHQVAFRWEDNDFSPEQWKELLWLCESPFCGPEQLYKFHLHRYAKAVFPNLKVILTGQGSDEFNGGYSSVLSPSWNRNWNGFVDSLEQLELRRHLGQLSHKNFVWQEHFSEDVISSSFLLSKSKQSCFDDAWQAYTLTKYRDIQMFNCWLEDRIAAGNHIENRVPFLDYRLVELTSSIPLERRESLLWDKRILRESIQGFLPEAIINRKKVPFFYGEDTRFTHRMMLDMLLRNSNQLLEEAISSSSTAEFINTDSVFGIAEELNRDPEVNNLEFLLRLVNMGLLNNMAENMDVKFDNAESFNILPNFNINDWDVEEEDIKLKFAKRRDEINNQEILTLAPNVLLVRAEKNHQDDDLYIVINEKIEYVVSNTDSRDWLNFLIEIDGSKSVGEILVEKDINEANIRKYLEEAIDYGIISTFT</sequence>
<evidence type="ECO:0000256" key="3">
    <source>
        <dbReference type="ARBA" id="ARBA00012737"/>
    </source>
</evidence>
<evidence type="ECO:0000256" key="7">
    <source>
        <dbReference type="ARBA" id="ARBA00022962"/>
    </source>
</evidence>
<comment type="pathway">
    <text evidence="1">Amino-acid biosynthesis; L-asparagine biosynthesis; L-asparagine from L-aspartate (L-Gln route): step 1/1.</text>
</comment>
<dbReference type="PANTHER" id="PTHR43284">
    <property type="entry name" value="ASPARAGINE SYNTHETASE (GLUTAMINE-HYDROLYZING)"/>
    <property type="match status" value="1"/>
</dbReference>
<dbReference type="InterPro" id="IPR033738">
    <property type="entry name" value="AsnB_N"/>
</dbReference>
<evidence type="ECO:0000256" key="4">
    <source>
        <dbReference type="ARBA" id="ARBA00022741"/>
    </source>
</evidence>
<evidence type="ECO:0000313" key="10">
    <source>
        <dbReference type="EMBL" id="MFD1888415.1"/>
    </source>
</evidence>
<keyword evidence="4" id="KW-0547">Nucleotide-binding</keyword>
<dbReference type="InterPro" id="IPR017932">
    <property type="entry name" value="GATase_2_dom"/>
</dbReference>
<keyword evidence="7" id="KW-0315">Glutamine amidotransferase</keyword>
<keyword evidence="11" id="KW-1185">Reference proteome</keyword>
<dbReference type="Pfam" id="PF00733">
    <property type="entry name" value="Asn_synthase"/>
    <property type="match status" value="1"/>
</dbReference>
<dbReference type="Proteomes" id="UP001597233">
    <property type="component" value="Unassembled WGS sequence"/>
</dbReference>
<evidence type="ECO:0000256" key="6">
    <source>
        <dbReference type="ARBA" id="ARBA00022888"/>
    </source>
</evidence>
<evidence type="ECO:0000256" key="2">
    <source>
        <dbReference type="ARBA" id="ARBA00005752"/>
    </source>
</evidence>
<evidence type="ECO:0000259" key="9">
    <source>
        <dbReference type="PROSITE" id="PS51278"/>
    </source>
</evidence>
<keyword evidence="5" id="KW-0067">ATP-binding</keyword>
<dbReference type="SUPFAM" id="SSF52402">
    <property type="entry name" value="Adenine nucleotide alpha hydrolases-like"/>
    <property type="match status" value="1"/>
</dbReference>
<dbReference type="CDD" id="cd01991">
    <property type="entry name" value="Asn_synthase_B_C"/>
    <property type="match status" value="1"/>
</dbReference>
<evidence type="ECO:0000256" key="1">
    <source>
        <dbReference type="ARBA" id="ARBA00005187"/>
    </source>
</evidence>
<dbReference type="SUPFAM" id="SSF56235">
    <property type="entry name" value="N-terminal nucleophile aminohydrolases (Ntn hydrolases)"/>
    <property type="match status" value="1"/>
</dbReference>
<feature type="domain" description="Glutamine amidotransferase type-2" evidence="9">
    <location>
        <begin position="2"/>
        <end position="219"/>
    </location>
</feature>
<dbReference type="Gene3D" id="3.40.50.620">
    <property type="entry name" value="HUPs"/>
    <property type="match status" value="1"/>
</dbReference>
<keyword evidence="6" id="KW-0061">Asparagine biosynthesis</keyword>
<dbReference type="CDD" id="cd00712">
    <property type="entry name" value="AsnB"/>
    <property type="match status" value="1"/>
</dbReference>
<accession>A0ABW4RQ81</accession>
<dbReference type="InterPro" id="IPR014729">
    <property type="entry name" value="Rossmann-like_a/b/a_fold"/>
</dbReference>
<dbReference type="GO" id="GO:0004066">
    <property type="term" value="F:asparagine synthase (glutamine-hydrolyzing) activity"/>
    <property type="evidence" value="ECO:0007669"/>
    <property type="project" value="UniProtKB-EC"/>
</dbReference>
<dbReference type="PROSITE" id="PS51278">
    <property type="entry name" value="GATASE_TYPE_2"/>
    <property type="match status" value="1"/>
</dbReference>
<proteinExistence type="inferred from homology"/>
<comment type="similarity">
    <text evidence="2">Belongs to the asparagine synthetase family.</text>
</comment>
<dbReference type="InterPro" id="IPR029055">
    <property type="entry name" value="Ntn_hydrolases_N"/>
</dbReference>
<dbReference type="EMBL" id="JBHUEH010000032">
    <property type="protein sequence ID" value="MFD1888415.1"/>
    <property type="molecule type" value="Genomic_DNA"/>
</dbReference>
<reference evidence="11" key="1">
    <citation type="journal article" date="2019" name="Int. J. Syst. Evol. Microbiol.">
        <title>The Global Catalogue of Microorganisms (GCM) 10K type strain sequencing project: providing services to taxonomists for standard genome sequencing and annotation.</title>
        <authorList>
            <consortium name="The Broad Institute Genomics Platform"/>
            <consortium name="The Broad Institute Genome Sequencing Center for Infectious Disease"/>
            <person name="Wu L."/>
            <person name="Ma J."/>
        </authorList>
    </citation>
    <scope>NUCLEOTIDE SEQUENCE [LARGE SCALE GENOMIC DNA]</scope>
    <source>
        <strain evidence="11">CCUG 54950</strain>
    </source>
</reference>
<evidence type="ECO:0000313" key="11">
    <source>
        <dbReference type="Proteomes" id="UP001597233"/>
    </source>
</evidence>
<organism evidence="10 11">
    <name type="scientific">Paenibacillus wenxiniae</name>
    <dbReference type="NCBI Taxonomy" id="1636843"/>
    <lineage>
        <taxon>Bacteria</taxon>
        <taxon>Bacillati</taxon>
        <taxon>Bacillota</taxon>
        <taxon>Bacilli</taxon>
        <taxon>Bacillales</taxon>
        <taxon>Paenibacillaceae</taxon>
        <taxon>Paenibacillus</taxon>
    </lineage>
</organism>
<dbReference type="RefSeq" id="WP_347323134.1">
    <property type="nucleotide sequence ID" value="NZ_JBCGUH010000001.1"/>
</dbReference>
<dbReference type="PIRSF" id="PIRSF001589">
    <property type="entry name" value="Asn_synthetase_glu-h"/>
    <property type="match status" value="1"/>
</dbReference>
<name>A0ABW4RQ81_9BACL</name>
<dbReference type="InterPro" id="IPR051786">
    <property type="entry name" value="ASN_synthetase/amidase"/>
</dbReference>
<dbReference type="EC" id="6.3.5.4" evidence="3"/>
<dbReference type="NCBIfam" id="TIGR01536">
    <property type="entry name" value="asn_synth_AEB"/>
    <property type="match status" value="1"/>
</dbReference>
<comment type="caution">
    <text evidence="10">The sequence shown here is derived from an EMBL/GenBank/DDBJ whole genome shotgun (WGS) entry which is preliminary data.</text>
</comment>
<protein>
    <recommendedName>
        <fullName evidence="3">asparagine synthase (glutamine-hydrolyzing)</fullName>
        <ecNumber evidence="3">6.3.5.4</ecNumber>
    </recommendedName>
</protein>
<evidence type="ECO:0000256" key="8">
    <source>
        <dbReference type="ARBA" id="ARBA00048741"/>
    </source>
</evidence>
<keyword evidence="10" id="KW-0436">Ligase</keyword>
<dbReference type="InterPro" id="IPR006426">
    <property type="entry name" value="Asn_synth_AEB"/>
</dbReference>
<keyword evidence="6" id="KW-0028">Amino-acid biosynthesis</keyword>
<comment type="catalytic activity">
    <reaction evidence="8">
        <text>L-aspartate + L-glutamine + ATP + H2O = L-asparagine + L-glutamate + AMP + diphosphate + H(+)</text>
        <dbReference type="Rhea" id="RHEA:12228"/>
        <dbReference type="ChEBI" id="CHEBI:15377"/>
        <dbReference type="ChEBI" id="CHEBI:15378"/>
        <dbReference type="ChEBI" id="CHEBI:29985"/>
        <dbReference type="ChEBI" id="CHEBI:29991"/>
        <dbReference type="ChEBI" id="CHEBI:30616"/>
        <dbReference type="ChEBI" id="CHEBI:33019"/>
        <dbReference type="ChEBI" id="CHEBI:58048"/>
        <dbReference type="ChEBI" id="CHEBI:58359"/>
        <dbReference type="ChEBI" id="CHEBI:456215"/>
        <dbReference type="EC" id="6.3.5.4"/>
    </reaction>
</comment>